<evidence type="ECO:0008006" key="10">
    <source>
        <dbReference type="Google" id="ProtNLM"/>
    </source>
</evidence>
<evidence type="ECO:0000256" key="7">
    <source>
        <dbReference type="SAM" id="Phobius"/>
    </source>
</evidence>
<comment type="subcellular location">
    <subcellularLocation>
        <location evidence="1">Cell membrane</location>
        <topology evidence="1">Multi-pass membrane protein</topology>
    </subcellularLocation>
</comment>
<keyword evidence="5 7" id="KW-0472">Membrane</keyword>
<organism evidence="8 9">
    <name type="scientific">Daphnia magna</name>
    <dbReference type="NCBI Taxonomy" id="35525"/>
    <lineage>
        <taxon>Eukaryota</taxon>
        <taxon>Metazoa</taxon>
        <taxon>Ecdysozoa</taxon>
        <taxon>Arthropoda</taxon>
        <taxon>Crustacea</taxon>
        <taxon>Branchiopoda</taxon>
        <taxon>Diplostraca</taxon>
        <taxon>Cladocera</taxon>
        <taxon>Anomopoda</taxon>
        <taxon>Daphniidae</taxon>
        <taxon>Daphnia</taxon>
    </lineage>
</organism>
<evidence type="ECO:0000256" key="3">
    <source>
        <dbReference type="ARBA" id="ARBA00022692"/>
    </source>
</evidence>
<sequence>MSPSVPVRIQPVRGNLFEQNLEDNVEPIKDLHWSVEPSSLLIHTVYNAKTVSASYMSGISTLTLSWNLICENVNIAVYTVGCQISFLVFSRSDAWTDLISSFKRLDENLPSSEIYPTCRSLAIKIFFYVFFLILSLETLLVLLVTSNDITWLRKILDVSGLLTKIYPATQLALFCILTQIISLQLGAIRKCIDDQLNQLNPASPVLVEIQYRQLNILRRHHRLVCNSVRKINCCFGTFLTFEIIYIFVSFINCSLFILMSAISDDVPLGVMNTMSDKVFEALAEMHHQEPPLQYEVMLFIEQLSHMKSNINAMGFFDVKKQLFPSLIGTTLTYFLILLQFQSAEKTGNK</sequence>
<evidence type="ECO:0000256" key="1">
    <source>
        <dbReference type="ARBA" id="ARBA00004651"/>
    </source>
</evidence>
<dbReference type="PANTHER" id="PTHR21143:SF133">
    <property type="entry name" value="GUSTATORY AND PHEROMONE RECEPTOR 32A-RELATED"/>
    <property type="match status" value="1"/>
</dbReference>
<feature type="transmembrane region" description="Helical" evidence="7">
    <location>
        <begin position="239"/>
        <end position="262"/>
    </location>
</feature>
<feature type="transmembrane region" description="Helical" evidence="7">
    <location>
        <begin position="322"/>
        <end position="340"/>
    </location>
</feature>
<keyword evidence="2" id="KW-1003">Cell membrane</keyword>
<evidence type="ECO:0000256" key="2">
    <source>
        <dbReference type="ARBA" id="ARBA00022475"/>
    </source>
</evidence>
<dbReference type="PANTHER" id="PTHR21143">
    <property type="entry name" value="INVERTEBRATE GUSTATORY RECEPTOR"/>
    <property type="match status" value="1"/>
</dbReference>
<dbReference type="Proteomes" id="UP001234178">
    <property type="component" value="Unassembled WGS sequence"/>
</dbReference>
<keyword evidence="9" id="KW-1185">Reference proteome</keyword>
<dbReference type="Pfam" id="PF08395">
    <property type="entry name" value="7tm_7"/>
    <property type="match status" value="2"/>
</dbReference>
<feature type="transmembrane region" description="Helical" evidence="7">
    <location>
        <begin position="125"/>
        <end position="145"/>
    </location>
</feature>
<evidence type="ECO:0000256" key="4">
    <source>
        <dbReference type="ARBA" id="ARBA00022989"/>
    </source>
</evidence>
<keyword evidence="6" id="KW-0675">Receptor</keyword>
<protein>
    <recommendedName>
        <fullName evidence="10">Gustatory receptor</fullName>
    </recommendedName>
</protein>
<evidence type="ECO:0000313" key="8">
    <source>
        <dbReference type="EMBL" id="KAK4025499.1"/>
    </source>
</evidence>
<comment type="caution">
    <text evidence="8">The sequence shown here is derived from an EMBL/GenBank/DDBJ whole genome shotgun (WGS) entry which is preliminary data.</text>
</comment>
<evidence type="ECO:0000256" key="5">
    <source>
        <dbReference type="ARBA" id="ARBA00023136"/>
    </source>
</evidence>
<feature type="transmembrane region" description="Helical" evidence="7">
    <location>
        <begin position="165"/>
        <end position="188"/>
    </location>
</feature>
<name>A0ABR0AK46_9CRUS</name>
<keyword evidence="4 7" id="KW-1133">Transmembrane helix</keyword>
<accession>A0ABR0AK46</accession>
<evidence type="ECO:0000313" key="9">
    <source>
        <dbReference type="Proteomes" id="UP001234178"/>
    </source>
</evidence>
<proteinExistence type="predicted"/>
<reference evidence="8 9" key="1">
    <citation type="journal article" date="2023" name="Nucleic Acids Res.">
        <title>The hologenome of Daphnia magna reveals possible DNA methylation and microbiome-mediated evolution of the host genome.</title>
        <authorList>
            <person name="Chaturvedi A."/>
            <person name="Li X."/>
            <person name="Dhandapani V."/>
            <person name="Marshall H."/>
            <person name="Kissane S."/>
            <person name="Cuenca-Cambronero M."/>
            <person name="Asole G."/>
            <person name="Calvet F."/>
            <person name="Ruiz-Romero M."/>
            <person name="Marangio P."/>
            <person name="Guigo R."/>
            <person name="Rago D."/>
            <person name="Mirbahai L."/>
            <person name="Eastwood N."/>
            <person name="Colbourne J.K."/>
            <person name="Zhou J."/>
            <person name="Mallon E."/>
            <person name="Orsini L."/>
        </authorList>
    </citation>
    <scope>NUCLEOTIDE SEQUENCE [LARGE SCALE GENOMIC DNA]</scope>
    <source>
        <strain evidence="8">LRV0_1</strain>
    </source>
</reference>
<evidence type="ECO:0000256" key="6">
    <source>
        <dbReference type="ARBA" id="ARBA00023170"/>
    </source>
</evidence>
<keyword evidence="3 7" id="KW-0812">Transmembrane</keyword>
<dbReference type="InterPro" id="IPR013604">
    <property type="entry name" value="7TM_chemorcpt"/>
</dbReference>
<gene>
    <name evidence="8" type="ORF">OUZ56_014563</name>
</gene>
<dbReference type="EMBL" id="JAOYFB010000038">
    <property type="protein sequence ID" value="KAK4025499.1"/>
    <property type="molecule type" value="Genomic_DNA"/>
</dbReference>